<evidence type="ECO:0000313" key="2">
    <source>
        <dbReference type="EMBL" id="TDL18050.1"/>
    </source>
</evidence>
<dbReference type="SUPFAM" id="SSF81383">
    <property type="entry name" value="F-box domain"/>
    <property type="match status" value="1"/>
</dbReference>
<feature type="region of interest" description="Disordered" evidence="1">
    <location>
        <begin position="1"/>
        <end position="20"/>
    </location>
</feature>
<proteinExistence type="predicted"/>
<dbReference type="OrthoDB" id="3365698at2759"/>
<dbReference type="SUPFAM" id="SSF52047">
    <property type="entry name" value="RNI-like"/>
    <property type="match status" value="1"/>
</dbReference>
<name>A0A4Y7PU39_9AGAM</name>
<accession>A0A4Y7PU39</accession>
<organism evidence="2 3">
    <name type="scientific">Rickenella mellea</name>
    <dbReference type="NCBI Taxonomy" id="50990"/>
    <lineage>
        <taxon>Eukaryota</taxon>
        <taxon>Fungi</taxon>
        <taxon>Dikarya</taxon>
        <taxon>Basidiomycota</taxon>
        <taxon>Agaricomycotina</taxon>
        <taxon>Agaricomycetes</taxon>
        <taxon>Hymenochaetales</taxon>
        <taxon>Rickenellaceae</taxon>
        <taxon>Rickenella</taxon>
    </lineage>
</organism>
<sequence length="456" mass="50971">MAKSHSLENQQDEDTEILSQSSKNPCHIARLPDDLVIYIFSTCVSSDSESRPSALRSPVVLGHVCRVWRRLTLATPLLWSTITIPSTYLNKAKFTLDAMAVKVFLSRSQECPLTITMRYLNSRDKTPAMIEGTNMVIGEILPHSNRWYSITMAIPSECIPQLLPGLSSGLPSITTLLLHPTSTVDRVLPTTVSIDLSCSKLLKYLSVGLNAKILGENLTDLRRLVVRFSSLADTLFCLQNYPNVTNVHITLYSLPDDQLDSSIETPACRLASLEKLWITSGQDISTLLDRLYVPRLENLSIGSSFGVDSPKLLNFFKVSRPPLLTLNFSGVNISRHAFLQILQYLPSLTVLRCMDSHLSQAVGDAFRNFASPLCPRLVSISLKCRMVDVRHGTSVIAQLVVHRWKAGRSGGNVKSIREVGLQTREEMDLVDKYPGIRLCRQEGLNVYIYKHGKEMW</sequence>
<dbReference type="VEuPathDB" id="FungiDB:BD410DRAFT_793741"/>
<dbReference type="EMBL" id="ML170213">
    <property type="protein sequence ID" value="TDL18050.1"/>
    <property type="molecule type" value="Genomic_DNA"/>
</dbReference>
<dbReference type="STRING" id="50990.A0A4Y7PU39"/>
<dbReference type="PANTHER" id="PTHR38926">
    <property type="entry name" value="F-BOX DOMAIN CONTAINING PROTEIN, EXPRESSED"/>
    <property type="match status" value="1"/>
</dbReference>
<dbReference type="PANTHER" id="PTHR38926:SF72">
    <property type="entry name" value="IM:7136021-RELATED"/>
    <property type="match status" value="1"/>
</dbReference>
<keyword evidence="3" id="KW-1185">Reference proteome</keyword>
<dbReference type="Gene3D" id="1.20.1280.50">
    <property type="match status" value="1"/>
</dbReference>
<gene>
    <name evidence="2" type="ORF">BD410DRAFT_793741</name>
</gene>
<evidence type="ECO:0000256" key="1">
    <source>
        <dbReference type="SAM" id="MobiDB-lite"/>
    </source>
</evidence>
<evidence type="ECO:0000313" key="3">
    <source>
        <dbReference type="Proteomes" id="UP000294933"/>
    </source>
</evidence>
<dbReference type="Gene3D" id="3.80.10.10">
    <property type="entry name" value="Ribonuclease Inhibitor"/>
    <property type="match status" value="1"/>
</dbReference>
<protein>
    <submittedName>
        <fullName evidence="2">Uncharacterized protein</fullName>
    </submittedName>
</protein>
<dbReference type="InterPro" id="IPR036047">
    <property type="entry name" value="F-box-like_dom_sf"/>
</dbReference>
<reference evidence="2 3" key="1">
    <citation type="submission" date="2018-06" db="EMBL/GenBank/DDBJ databases">
        <title>A transcriptomic atlas of mushroom development highlights an independent origin of complex multicellularity.</title>
        <authorList>
            <consortium name="DOE Joint Genome Institute"/>
            <person name="Krizsan K."/>
            <person name="Almasi E."/>
            <person name="Merenyi Z."/>
            <person name="Sahu N."/>
            <person name="Viragh M."/>
            <person name="Koszo T."/>
            <person name="Mondo S."/>
            <person name="Kiss B."/>
            <person name="Balint B."/>
            <person name="Kues U."/>
            <person name="Barry K."/>
            <person name="Hegedus J.C."/>
            <person name="Henrissat B."/>
            <person name="Johnson J."/>
            <person name="Lipzen A."/>
            <person name="Ohm R."/>
            <person name="Nagy I."/>
            <person name="Pangilinan J."/>
            <person name="Yan J."/>
            <person name="Xiong Y."/>
            <person name="Grigoriev I.V."/>
            <person name="Hibbett D.S."/>
            <person name="Nagy L.G."/>
        </authorList>
    </citation>
    <scope>NUCLEOTIDE SEQUENCE [LARGE SCALE GENOMIC DNA]</scope>
    <source>
        <strain evidence="2 3">SZMC22713</strain>
    </source>
</reference>
<dbReference type="InterPro" id="IPR032675">
    <property type="entry name" value="LRR_dom_sf"/>
</dbReference>
<dbReference type="Proteomes" id="UP000294933">
    <property type="component" value="Unassembled WGS sequence"/>
</dbReference>
<dbReference type="AlphaFoldDB" id="A0A4Y7PU39"/>